<dbReference type="Gene3D" id="1.10.730.10">
    <property type="entry name" value="Isoleucyl-tRNA Synthetase, Domain 1"/>
    <property type="match status" value="1"/>
</dbReference>
<keyword evidence="7 11" id="KW-0067">ATP-binding</keyword>
<comment type="catalytic activity">
    <reaction evidence="10 11">
        <text>tRNA(Arg) + L-arginine + ATP = L-arginyl-tRNA(Arg) + AMP + diphosphate</text>
        <dbReference type="Rhea" id="RHEA:20301"/>
        <dbReference type="Rhea" id="RHEA-COMP:9658"/>
        <dbReference type="Rhea" id="RHEA-COMP:9673"/>
        <dbReference type="ChEBI" id="CHEBI:30616"/>
        <dbReference type="ChEBI" id="CHEBI:32682"/>
        <dbReference type="ChEBI" id="CHEBI:33019"/>
        <dbReference type="ChEBI" id="CHEBI:78442"/>
        <dbReference type="ChEBI" id="CHEBI:78513"/>
        <dbReference type="ChEBI" id="CHEBI:456215"/>
        <dbReference type="EC" id="6.1.1.19"/>
    </reaction>
</comment>
<dbReference type="EC" id="6.1.1.19" evidence="11"/>
<evidence type="ECO:0000256" key="3">
    <source>
        <dbReference type="ARBA" id="ARBA00011245"/>
    </source>
</evidence>
<feature type="domain" description="DALR anticodon binding" evidence="13">
    <location>
        <begin position="425"/>
        <end position="543"/>
    </location>
</feature>
<dbReference type="GO" id="GO:0005737">
    <property type="term" value="C:cytoplasm"/>
    <property type="evidence" value="ECO:0007669"/>
    <property type="project" value="UniProtKB-SubCell"/>
</dbReference>
<evidence type="ECO:0000313" key="15">
    <source>
        <dbReference type="EMBL" id="KAA0257412.1"/>
    </source>
</evidence>
<dbReference type="SUPFAM" id="SSF52374">
    <property type="entry name" value="Nucleotidylyl transferase"/>
    <property type="match status" value="1"/>
</dbReference>
<keyword evidence="5 11" id="KW-0436">Ligase</keyword>
<dbReference type="OrthoDB" id="9803211at2"/>
<comment type="subunit">
    <text evidence="3 11">Monomer.</text>
</comment>
<dbReference type="PROSITE" id="PS00178">
    <property type="entry name" value="AA_TRNA_LIGASE_I"/>
    <property type="match status" value="1"/>
</dbReference>
<dbReference type="GO" id="GO:0004814">
    <property type="term" value="F:arginine-tRNA ligase activity"/>
    <property type="evidence" value="ECO:0007669"/>
    <property type="project" value="UniProtKB-UniRule"/>
</dbReference>
<dbReference type="InterPro" id="IPR009080">
    <property type="entry name" value="tRNAsynth_Ia_anticodon-bd"/>
</dbReference>
<evidence type="ECO:0000256" key="8">
    <source>
        <dbReference type="ARBA" id="ARBA00022917"/>
    </source>
</evidence>
<dbReference type="InterPro" id="IPR036695">
    <property type="entry name" value="Arg-tRNA-synth_N_sf"/>
</dbReference>
<dbReference type="FunFam" id="1.10.730.10:FF:000008">
    <property type="entry name" value="Arginine--tRNA ligase"/>
    <property type="match status" value="1"/>
</dbReference>
<dbReference type="InterPro" id="IPR001278">
    <property type="entry name" value="Arg-tRNA-ligase"/>
</dbReference>
<evidence type="ECO:0000256" key="1">
    <source>
        <dbReference type="ARBA" id="ARBA00004496"/>
    </source>
</evidence>
<dbReference type="InterPro" id="IPR008909">
    <property type="entry name" value="DALR_anticod-bd"/>
</dbReference>
<evidence type="ECO:0000256" key="7">
    <source>
        <dbReference type="ARBA" id="ARBA00022840"/>
    </source>
</evidence>
<evidence type="ECO:0000256" key="9">
    <source>
        <dbReference type="ARBA" id="ARBA00023146"/>
    </source>
</evidence>
<evidence type="ECO:0000256" key="4">
    <source>
        <dbReference type="ARBA" id="ARBA00022490"/>
    </source>
</evidence>
<dbReference type="Gene3D" id="3.30.1360.70">
    <property type="entry name" value="Arginyl tRNA synthetase N-terminal domain"/>
    <property type="match status" value="1"/>
</dbReference>
<dbReference type="NCBIfam" id="TIGR00456">
    <property type="entry name" value="argS"/>
    <property type="match status" value="1"/>
</dbReference>
<dbReference type="RefSeq" id="WP_149267084.1">
    <property type="nucleotide sequence ID" value="NZ_VFJB01000008.1"/>
</dbReference>
<dbReference type="Pfam" id="PF03485">
    <property type="entry name" value="Arg_tRNA_synt_N"/>
    <property type="match status" value="1"/>
</dbReference>
<keyword evidence="8 11" id="KW-0648">Protein biosynthesis</keyword>
<evidence type="ECO:0000256" key="11">
    <source>
        <dbReference type="HAMAP-Rule" id="MF_00123"/>
    </source>
</evidence>
<dbReference type="HAMAP" id="MF_00123">
    <property type="entry name" value="Arg_tRNA_synth"/>
    <property type="match status" value="1"/>
</dbReference>
<dbReference type="Pfam" id="PF05746">
    <property type="entry name" value="DALR_1"/>
    <property type="match status" value="1"/>
</dbReference>
<dbReference type="Gene3D" id="3.40.50.620">
    <property type="entry name" value="HUPs"/>
    <property type="match status" value="1"/>
</dbReference>
<comment type="caution">
    <text evidence="15">The sequence shown here is derived from an EMBL/GenBank/DDBJ whole genome shotgun (WGS) entry which is preliminary data.</text>
</comment>
<name>A0A5A8F1Z1_9BACT</name>
<dbReference type="FunFam" id="3.40.50.620:FF:000062">
    <property type="entry name" value="Arginine--tRNA ligase"/>
    <property type="match status" value="1"/>
</dbReference>
<comment type="subcellular location">
    <subcellularLocation>
        <location evidence="1 11">Cytoplasm</location>
    </subcellularLocation>
</comment>
<keyword evidence="16" id="KW-1185">Reference proteome</keyword>
<sequence length="543" mass="62517">MENTIRSILESSLEKIGVKDFDDFIVEVPKRSENGDFATNVALKLAKVLKKNPREIAEKIISFIEDNDVIEKVEIAGPGFINFFINKKFYENIIKNILENNEYFFLDYGNNKRVLLEFVSANPTGPLHIGHGRGAAYGDTLGRLLKVAGFEVDTEYYINDAGNQMRMLGDSIYERYKQLVRGKLEDLKEGYRGEYIIDIARKVLDEYGDSLMNDPEKGFEICFKIGLQEIMDSIENDLTEFRVTFDRWFSEKSLFTNGKVDKALEILREKGYLYEKDGALWFKSTEFGDEKDRVVKKADGSYTYFASDIAYHLDKLNRGYEILIDVWGADHHGYINRIKGALKAFGESDEKLTIVLIQMVNLIKEGKRISMSTRAGEFITLKWLLDEVGADAARYFYLMRDHNAQFDFDIDLAKSKSSDNPVYYVQYAHARVNSLFENAKSKNIDFKEGENLELLTEPQEKELIKKMYEFKKIIKAAAAHLEPHRITYYLQDLAALFHNYYYNTKIITDDHKVTNARLNLSKAVAITIRFGLSILGVNAPEKM</sequence>
<dbReference type="PANTHER" id="PTHR11956">
    <property type="entry name" value="ARGINYL-TRNA SYNTHETASE"/>
    <property type="match status" value="1"/>
</dbReference>
<dbReference type="EMBL" id="VFJB01000008">
    <property type="protein sequence ID" value="KAA0257412.1"/>
    <property type="molecule type" value="Genomic_DNA"/>
</dbReference>
<proteinExistence type="inferred from homology"/>
<evidence type="ECO:0000256" key="5">
    <source>
        <dbReference type="ARBA" id="ARBA00022598"/>
    </source>
</evidence>
<keyword evidence="4 11" id="KW-0963">Cytoplasm</keyword>
<comment type="similarity">
    <text evidence="2 11 12">Belongs to the class-I aminoacyl-tRNA synthetase family.</text>
</comment>
<feature type="domain" description="Arginyl tRNA synthetase N-terminal" evidence="14">
    <location>
        <begin position="3"/>
        <end position="85"/>
    </location>
</feature>
<dbReference type="InterPro" id="IPR001412">
    <property type="entry name" value="aa-tRNA-synth_I_CS"/>
</dbReference>
<dbReference type="InterPro" id="IPR035684">
    <property type="entry name" value="ArgRS_core"/>
</dbReference>
<dbReference type="CDD" id="cd00671">
    <property type="entry name" value="ArgRS_core"/>
    <property type="match status" value="1"/>
</dbReference>
<dbReference type="SUPFAM" id="SSF47323">
    <property type="entry name" value="Anticodon-binding domain of a subclass of class I aminoacyl-tRNA synthetases"/>
    <property type="match status" value="1"/>
</dbReference>
<protein>
    <recommendedName>
        <fullName evidence="11">Arginine--tRNA ligase</fullName>
        <ecNumber evidence="11">6.1.1.19</ecNumber>
    </recommendedName>
    <alternativeName>
        <fullName evidence="11">Arginyl-tRNA synthetase</fullName>
        <shortName evidence="11">ArgRS</shortName>
    </alternativeName>
</protein>
<keyword evidence="9 11" id="KW-0030">Aminoacyl-tRNA synthetase</keyword>
<accession>A0A5A8F1Z1</accession>
<evidence type="ECO:0000313" key="16">
    <source>
        <dbReference type="Proteomes" id="UP000322876"/>
    </source>
</evidence>
<evidence type="ECO:0000256" key="6">
    <source>
        <dbReference type="ARBA" id="ARBA00022741"/>
    </source>
</evidence>
<dbReference type="PRINTS" id="PR01038">
    <property type="entry name" value="TRNASYNTHARG"/>
</dbReference>
<gene>
    <name evidence="11" type="primary">argS</name>
    <name evidence="15" type="ORF">FHQ18_10215</name>
</gene>
<dbReference type="InterPro" id="IPR014729">
    <property type="entry name" value="Rossmann-like_a/b/a_fold"/>
</dbReference>
<evidence type="ECO:0000256" key="2">
    <source>
        <dbReference type="ARBA" id="ARBA00005594"/>
    </source>
</evidence>
<dbReference type="Pfam" id="PF00750">
    <property type="entry name" value="tRNA-synt_1d"/>
    <property type="match status" value="1"/>
</dbReference>
<feature type="short sequence motif" description="'HIGH' region" evidence="11">
    <location>
        <begin position="121"/>
        <end position="131"/>
    </location>
</feature>
<dbReference type="SMART" id="SM00836">
    <property type="entry name" value="DALR_1"/>
    <property type="match status" value="1"/>
</dbReference>
<evidence type="ECO:0000256" key="10">
    <source>
        <dbReference type="ARBA" id="ARBA00049339"/>
    </source>
</evidence>
<evidence type="ECO:0000259" key="14">
    <source>
        <dbReference type="SMART" id="SM01016"/>
    </source>
</evidence>
<dbReference type="AlphaFoldDB" id="A0A5A8F1Z1"/>
<keyword evidence="6 11" id="KW-0547">Nucleotide-binding</keyword>
<evidence type="ECO:0000256" key="12">
    <source>
        <dbReference type="RuleBase" id="RU363038"/>
    </source>
</evidence>
<dbReference type="GO" id="GO:0005524">
    <property type="term" value="F:ATP binding"/>
    <property type="evidence" value="ECO:0007669"/>
    <property type="project" value="UniProtKB-UniRule"/>
</dbReference>
<dbReference type="SUPFAM" id="SSF55190">
    <property type="entry name" value="Arginyl-tRNA synthetase (ArgRS), N-terminal 'additional' domain"/>
    <property type="match status" value="1"/>
</dbReference>
<dbReference type="InterPro" id="IPR005148">
    <property type="entry name" value="Arg-tRNA-synth_N"/>
</dbReference>
<organism evidence="15 16">
    <name type="scientific">Deferribacter autotrophicus</name>
    <dbReference type="NCBI Taxonomy" id="500465"/>
    <lineage>
        <taxon>Bacteria</taxon>
        <taxon>Pseudomonadati</taxon>
        <taxon>Deferribacterota</taxon>
        <taxon>Deferribacteres</taxon>
        <taxon>Deferribacterales</taxon>
        <taxon>Deferribacteraceae</taxon>
        <taxon>Deferribacter</taxon>
    </lineage>
</organism>
<reference evidence="15 16" key="1">
    <citation type="submission" date="2019-06" db="EMBL/GenBank/DDBJ databases">
        <title>Genomic insights into carbon and energy metabolism of Deferribacter autotrophicus revealed new metabolic traits in the phylum Deferribacteres.</title>
        <authorList>
            <person name="Slobodkin A.I."/>
            <person name="Slobodkina G.B."/>
            <person name="Allioux M."/>
            <person name="Alain K."/>
            <person name="Jebbar M."/>
            <person name="Shadrin V."/>
            <person name="Kublanov I.V."/>
            <person name="Toshchakov S.V."/>
            <person name="Bonch-Osmolovskaya E.A."/>
        </authorList>
    </citation>
    <scope>NUCLEOTIDE SEQUENCE [LARGE SCALE GENOMIC DNA]</scope>
    <source>
        <strain evidence="15 16">SL50</strain>
    </source>
</reference>
<dbReference type="GO" id="GO:0006420">
    <property type="term" value="P:arginyl-tRNA aminoacylation"/>
    <property type="evidence" value="ECO:0007669"/>
    <property type="project" value="UniProtKB-UniRule"/>
</dbReference>
<dbReference type="Proteomes" id="UP000322876">
    <property type="component" value="Unassembled WGS sequence"/>
</dbReference>
<evidence type="ECO:0000259" key="13">
    <source>
        <dbReference type="SMART" id="SM00836"/>
    </source>
</evidence>
<dbReference type="PANTHER" id="PTHR11956:SF5">
    <property type="entry name" value="ARGININE--TRNA LIGASE, CYTOPLASMIC"/>
    <property type="match status" value="1"/>
</dbReference>
<dbReference type="FunFam" id="3.30.1360.70:FF:000003">
    <property type="entry name" value="Arginine--tRNA ligase"/>
    <property type="match status" value="1"/>
</dbReference>
<dbReference type="SMART" id="SM01016">
    <property type="entry name" value="Arg_tRNA_synt_N"/>
    <property type="match status" value="1"/>
</dbReference>